<dbReference type="GO" id="GO:0005737">
    <property type="term" value="C:cytoplasm"/>
    <property type="evidence" value="ECO:0007669"/>
    <property type="project" value="UniProtKB-SubCell"/>
</dbReference>
<evidence type="ECO:0000313" key="6">
    <source>
        <dbReference type="EMBL" id="MBP0727108.1"/>
    </source>
</evidence>
<evidence type="ECO:0000313" key="7">
    <source>
        <dbReference type="Proteomes" id="UP000682134"/>
    </source>
</evidence>
<sequence>MENNQLQKLVEELSIEKFQRPFLHNATFNSRLRTTGGRYLLSTHNIELNKLYLEEHGIEELKGIILHELCHYHLHLMKKGYKHEDKDFKELMKKVGAPRYCKPLVKLKKKKKTQEIKYKYICTNCGQIYLRKRKVDLKRYVCGKCANPLKES</sequence>
<keyword evidence="7" id="KW-1185">Reference proteome</keyword>
<dbReference type="SMART" id="SM00731">
    <property type="entry name" value="SprT"/>
    <property type="match status" value="1"/>
</dbReference>
<dbReference type="HAMAP" id="MF_00745">
    <property type="entry name" value="SprT_like"/>
    <property type="match status" value="1"/>
</dbReference>
<evidence type="ECO:0000256" key="4">
    <source>
        <dbReference type="HAMAP-Rule" id="MF_00745"/>
    </source>
</evidence>
<dbReference type="Proteomes" id="UP000682134">
    <property type="component" value="Unassembled WGS sequence"/>
</dbReference>
<accession>A0A940NXY3</accession>
<organism evidence="6 7">
    <name type="scientific">Gottfriedia endophytica</name>
    <dbReference type="NCBI Taxonomy" id="2820819"/>
    <lineage>
        <taxon>Bacteria</taxon>
        <taxon>Bacillati</taxon>
        <taxon>Bacillota</taxon>
        <taxon>Bacilli</taxon>
        <taxon>Bacillales</taxon>
        <taxon>Bacillaceae</taxon>
        <taxon>Gottfriedia</taxon>
    </lineage>
</organism>
<evidence type="ECO:0000256" key="3">
    <source>
        <dbReference type="ARBA" id="ARBA00022833"/>
    </source>
</evidence>
<comment type="cofactor">
    <cofactor evidence="4">
        <name>Zn(2+)</name>
        <dbReference type="ChEBI" id="CHEBI:29105"/>
    </cofactor>
    <text evidence="4">Binds 1 zinc ion.</text>
</comment>
<protein>
    <recommendedName>
        <fullName evidence="4">Protein SprT-like</fullName>
    </recommendedName>
</protein>
<dbReference type="InterPro" id="IPR006640">
    <property type="entry name" value="SprT-like_domain"/>
</dbReference>
<feature type="binding site" evidence="4">
    <location>
        <position position="71"/>
    </location>
    <ligand>
        <name>Zn(2+)</name>
        <dbReference type="ChEBI" id="CHEBI:29105"/>
    </ligand>
</feature>
<feature type="domain" description="SprT-like" evidence="5">
    <location>
        <begin position="4"/>
        <end position="152"/>
    </location>
</feature>
<dbReference type="Pfam" id="PF10263">
    <property type="entry name" value="SprT-like"/>
    <property type="match status" value="1"/>
</dbReference>
<dbReference type="InterPro" id="IPR035240">
    <property type="entry name" value="SprT_Zn_ribbon"/>
</dbReference>
<keyword evidence="1 4" id="KW-0963">Cytoplasm</keyword>
<dbReference type="RefSeq" id="WP_209407446.1">
    <property type="nucleotide sequence ID" value="NZ_JAGIYQ010000019.1"/>
</dbReference>
<comment type="subcellular location">
    <subcellularLocation>
        <location evidence="4">Cytoplasm</location>
    </subcellularLocation>
</comment>
<evidence type="ECO:0000259" key="5">
    <source>
        <dbReference type="SMART" id="SM00731"/>
    </source>
</evidence>
<proteinExistence type="inferred from homology"/>
<dbReference type="NCBIfam" id="NF003339">
    <property type="entry name" value="PRK04351.1"/>
    <property type="match status" value="1"/>
</dbReference>
<gene>
    <name evidence="6" type="ORF">J5Y03_18325</name>
</gene>
<dbReference type="AlphaFoldDB" id="A0A940NXY3"/>
<feature type="active site" evidence="4">
    <location>
        <position position="68"/>
    </location>
</feature>
<dbReference type="GO" id="GO:0006950">
    <property type="term" value="P:response to stress"/>
    <property type="evidence" value="ECO:0007669"/>
    <property type="project" value="UniProtKB-ARBA"/>
</dbReference>
<evidence type="ECO:0000256" key="2">
    <source>
        <dbReference type="ARBA" id="ARBA00022723"/>
    </source>
</evidence>
<dbReference type="GO" id="GO:0008270">
    <property type="term" value="F:zinc ion binding"/>
    <property type="evidence" value="ECO:0007669"/>
    <property type="project" value="UniProtKB-UniRule"/>
</dbReference>
<keyword evidence="3 4" id="KW-0862">Zinc</keyword>
<dbReference type="InterPro" id="IPR023524">
    <property type="entry name" value="Uncharacterised_SprT-like"/>
</dbReference>
<dbReference type="Pfam" id="PF17283">
    <property type="entry name" value="Zn_ribbon_SprT"/>
    <property type="match status" value="1"/>
</dbReference>
<dbReference type="EMBL" id="JAGIYQ010000019">
    <property type="protein sequence ID" value="MBP0727108.1"/>
    <property type="molecule type" value="Genomic_DNA"/>
</dbReference>
<evidence type="ECO:0000256" key="1">
    <source>
        <dbReference type="ARBA" id="ARBA00022490"/>
    </source>
</evidence>
<reference evidence="6" key="1">
    <citation type="submission" date="2021-04" db="EMBL/GenBank/DDBJ databases">
        <title>Genome seq and assembly of Bacillus sp.</title>
        <authorList>
            <person name="Chhetri G."/>
        </authorList>
    </citation>
    <scope>NUCLEOTIDE SEQUENCE</scope>
    <source>
        <strain evidence="6">RG28</strain>
    </source>
</reference>
<comment type="similarity">
    <text evidence="4">Belongs to the SprT family.</text>
</comment>
<feature type="binding site" evidence="4">
    <location>
        <position position="67"/>
    </location>
    <ligand>
        <name>Zn(2+)</name>
        <dbReference type="ChEBI" id="CHEBI:29105"/>
    </ligand>
</feature>
<name>A0A940NXY3_9BACI</name>
<comment type="caution">
    <text evidence="6">The sequence shown here is derived from an EMBL/GenBank/DDBJ whole genome shotgun (WGS) entry which is preliminary data.</text>
</comment>
<keyword evidence="2 4" id="KW-0479">Metal-binding</keyword>